<dbReference type="InterPro" id="IPR050564">
    <property type="entry name" value="F420-G6PD/mer"/>
</dbReference>
<feature type="non-terminal residue" evidence="3">
    <location>
        <position position="1"/>
    </location>
</feature>
<dbReference type="EMBL" id="UINC01005226">
    <property type="protein sequence ID" value="SVA19936.1"/>
    <property type="molecule type" value="Genomic_DNA"/>
</dbReference>
<evidence type="ECO:0000313" key="3">
    <source>
        <dbReference type="EMBL" id="SVA19936.1"/>
    </source>
</evidence>
<dbReference type="Pfam" id="PF00296">
    <property type="entry name" value="Bac_luciferase"/>
    <property type="match status" value="1"/>
</dbReference>
<dbReference type="PANTHER" id="PTHR43244:SF1">
    <property type="entry name" value="5,10-METHYLENETETRAHYDROMETHANOPTERIN REDUCTASE"/>
    <property type="match status" value="1"/>
</dbReference>
<dbReference type="Gene3D" id="3.20.20.30">
    <property type="entry name" value="Luciferase-like domain"/>
    <property type="match status" value="1"/>
</dbReference>
<accession>A0A381TV57</accession>
<dbReference type="InterPro" id="IPR011251">
    <property type="entry name" value="Luciferase-like_dom"/>
</dbReference>
<dbReference type="AlphaFoldDB" id="A0A381TV57"/>
<gene>
    <name evidence="3" type="ORF">METZ01_LOCUS72790</name>
</gene>
<reference evidence="3" key="1">
    <citation type="submission" date="2018-05" db="EMBL/GenBank/DDBJ databases">
        <authorList>
            <person name="Lanie J.A."/>
            <person name="Ng W.-L."/>
            <person name="Kazmierczak K.M."/>
            <person name="Andrzejewski T.M."/>
            <person name="Davidsen T.M."/>
            <person name="Wayne K.J."/>
            <person name="Tettelin H."/>
            <person name="Glass J.I."/>
            <person name="Rusch D."/>
            <person name="Podicherti R."/>
            <person name="Tsui H.-C.T."/>
            <person name="Winkler M.E."/>
        </authorList>
    </citation>
    <scope>NUCLEOTIDE SEQUENCE</scope>
</reference>
<keyword evidence="1" id="KW-0560">Oxidoreductase</keyword>
<protein>
    <recommendedName>
        <fullName evidence="2">Luciferase-like domain-containing protein</fullName>
    </recommendedName>
</protein>
<proteinExistence type="predicted"/>
<evidence type="ECO:0000256" key="1">
    <source>
        <dbReference type="ARBA" id="ARBA00023002"/>
    </source>
</evidence>
<dbReference type="SUPFAM" id="SSF51679">
    <property type="entry name" value="Bacterial luciferase-like"/>
    <property type="match status" value="1"/>
</dbReference>
<sequence length="298" mass="31406">VSLPPGGFASRDEAADYVGAVADGGLDHLLTADHIAFFGGRGMDGLTTVSWLAGLHPTIGVYLGVYLLALRHPVAVARQISTLALHAPGRLTFGVGVGGEDRHEMEVVGVDPATRGRRTDEALDVLRPLLAGGTVDHRGDFYDAPDVCIHPAPSPPVPVTVGGRSNAAINRAGRRGDGWLATWCSPARFAEGVALTKQVAADAGRTDVSWRHGYQIWVGLGDTPDEGTSVLAPAMEKFYGMPYSAFERYSPVGTPADIADRLRPYLEAGARDINLAPIAATDANRVAGAAEVRRLLLT</sequence>
<name>A0A381TV57_9ZZZZ</name>
<dbReference type="PANTHER" id="PTHR43244">
    <property type="match status" value="1"/>
</dbReference>
<evidence type="ECO:0000259" key="2">
    <source>
        <dbReference type="Pfam" id="PF00296"/>
    </source>
</evidence>
<feature type="domain" description="Luciferase-like" evidence="2">
    <location>
        <begin position="11"/>
        <end position="236"/>
    </location>
</feature>
<organism evidence="3">
    <name type="scientific">marine metagenome</name>
    <dbReference type="NCBI Taxonomy" id="408172"/>
    <lineage>
        <taxon>unclassified sequences</taxon>
        <taxon>metagenomes</taxon>
        <taxon>ecological metagenomes</taxon>
    </lineage>
</organism>
<dbReference type="GO" id="GO:0016705">
    <property type="term" value="F:oxidoreductase activity, acting on paired donors, with incorporation or reduction of molecular oxygen"/>
    <property type="evidence" value="ECO:0007669"/>
    <property type="project" value="InterPro"/>
</dbReference>
<dbReference type="InterPro" id="IPR036661">
    <property type="entry name" value="Luciferase-like_sf"/>
</dbReference>